<dbReference type="Proteomes" id="UP001290462">
    <property type="component" value="Unassembled WGS sequence"/>
</dbReference>
<organism evidence="1 2">
    <name type="scientific">Carnobacterium maltaromaticum</name>
    <name type="common">Carnobacterium piscicola</name>
    <dbReference type="NCBI Taxonomy" id="2751"/>
    <lineage>
        <taxon>Bacteria</taxon>
        <taxon>Bacillati</taxon>
        <taxon>Bacillota</taxon>
        <taxon>Bacilli</taxon>
        <taxon>Lactobacillales</taxon>
        <taxon>Carnobacteriaceae</taxon>
        <taxon>Carnobacterium</taxon>
    </lineage>
</organism>
<reference evidence="1" key="1">
    <citation type="submission" date="2023-08" db="EMBL/GenBank/DDBJ databases">
        <title>Genomic characterization of piscicolin 126 produced by Carnobacterium maltaromaticum CM22 strain isolated from salmon (Salmo salar).</title>
        <authorList>
            <person name="Gonzalez-Gragera E."/>
            <person name="Garcia-Lopez J.D."/>
            <person name="Teso-Perez C."/>
            <person name="Gimenez-Hernandez I."/>
            <person name="Peralta-Sanchez J.M."/>
            <person name="Valdivia E."/>
            <person name="Montalban-Lopez M."/>
            <person name="Martin-Platero A.M."/>
            <person name="Banos A."/>
            <person name="Martinez-Bueno M."/>
        </authorList>
    </citation>
    <scope>NUCLEOTIDE SEQUENCE</scope>
    <source>
        <strain evidence="1">CM22</strain>
    </source>
</reference>
<dbReference type="AlphaFoldDB" id="A0AAW9JZL3"/>
<comment type="caution">
    <text evidence="1">The sequence shown here is derived from an EMBL/GenBank/DDBJ whole genome shotgun (WGS) entry which is preliminary data.</text>
</comment>
<gene>
    <name evidence="1" type="ORF">RAK27_03755</name>
</gene>
<dbReference type="EMBL" id="JAVBVO010000002">
    <property type="protein sequence ID" value="MDZ5757765.1"/>
    <property type="molecule type" value="Genomic_DNA"/>
</dbReference>
<proteinExistence type="predicted"/>
<accession>A0AAW9JZL3</accession>
<evidence type="ECO:0000313" key="1">
    <source>
        <dbReference type="EMBL" id="MDZ5757765.1"/>
    </source>
</evidence>
<name>A0AAW9JZL3_CARML</name>
<dbReference type="RefSeq" id="WP_317912966.1">
    <property type="nucleotide sequence ID" value="NZ_CP185245.1"/>
</dbReference>
<protein>
    <submittedName>
        <fullName evidence="1">Uncharacterized protein</fullName>
    </submittedName>
</protein>
<evidence type="ECO:0000313" key="2">
    <source>
        <dbReference type="Proteomes" id="UP001290462"/>
    </source>
</evidence>
<sequence length="50" mass="6045">MGKLNKKVEFQEKSKKDLIRVFFDKKIKKVKNRKKSIFLFYKSFISGSKM</sequence>